<dbReference type="SMART" id="SM00271">
    <property type="entry name" value="DnaJ"/>
    <property type="match status" value="1"/>
</dbReference>
<dbReference type="AlphaFoldDB" id="L7JUG9"/>
<dbReference type="InterPro" id="IPR001623">
    <property type="entry name" value="DnaJ_domain"/>
</dbReference>
<dbReference type="InParanoid" id="L7JUG9"/>
<keyword evidence="2" id="KW-0346">Stress response</keyword>
<evidence type="ECO:0000259" key="1">
    <source>
        <dbReference type="PROSITE" id="PS50076"/>
    </source>
</evidence>
<name>L7JUG9_TRAHO</name>
<dbReference type="EMBL" id="JH994003">
    <property type="protein sequence ID" value="ELQ74960.1"/>
    <property type="molecule type" value="Genomic_DNA"/>
</dbReference>
<dbReference type="Pfam" id="PF00226">
    <property type="entry name" value="DnaJ"/>
    <property type="match status" value="1"/>
</dbReference>
<dbReference type="STRING" id="72359.L7JUG9"/>
<dbReference type="OMA" id="HTFFIDK"/>
<feature type="domain" description="J" evidence="1">
    <location>
        <begin position="6"/>
        <end position="70"/>
    </location>
</feature>
<dbReference type="PROSITE" id="PS50076">
    <property type="entry name" value="DNAJ_2"/>
    <property type="match status" value="1"/>
</dbReference>
<dbReference type="InterPro" id="IPR018253">
    <property type="entry name" value="DnaJ_domain_CS"/>
</dbReference>
<dbReference type="OrthoDB" id="445556at2759"/>
<dbReference type="Gene3D" id="1.10.287.110">
    <property type="entry name" value="DnaJ domain"/>
    <property type="match status" value="1"/>
</dbReference>
<dbReference type="PROSITE" id="PS00636">
    <property type="entry name" value="DNAJ_1"/>
    <property type="match status" value="1"/>
</dbReference>
<dbReference type="HOGENOM" id="CLU_068529_3_0_1"/>
<dbReference type="VEuPathDB" id="MicrosporidiaDB:THOM_2092"/>
<evidence type="ECO:0000313" key="3">
    <source>
        <dbReference type="Proteomes" id="UP000011185"/>
    </source>
</evidence>
<dbReference type="InterPro" id="IPR036869">
    <property type="entry name" value="J_dom_sf"/>
</dbReference>
<dbReference type="Proteomes" id="UP000011185">
    <property type="component" value="Unassembled WGS sequence"/>
</dbReference>
<evidence type="ECO:0000313" key="2">
    <source>
        <dbReference type="EMBL" id="ELQ74960.1"/>
    </source>
</evidence>
<proteinExistence type="predicted"/>
<keyword evidence="3" id="KW-1185">Reference proteome</keyword>
<organism evidence="2 3">
    <name type="scientific">Trachipleistophora hominis</name>
    <name type="common">Microsporidian parasite</name>
    <dbReference type="NCBI Taxonomy" id="72359"/>
    <lineage>
        <taxon>Eukaryota</taxon>
        <taxon>Fungi</taxon>
        <taxon>Fungi incertae sedis</taxon>
        <taxon>Microsporidia</taxon>
        <taxon>Pleistophoridae</taxon>
        <taxon>Trachipleistophora</taxon>
    </lineage>
</organism>
<reference evidence="2 3" key="1">
    <citation type="journal article" date="2012" name="PLoS Pathog.">
        <title>The genome of the obligate intracellular parasite Trachipleistophora hominis: new insights into microsporidian genome dynamics and reductive evolution.</title>
        <authorList>
            <person name="Heinz E."/>
            <person name="Williams T.A."/>
            <person name="Nakjang S."/>
            <person name="Noel C.J."/>
            <person name="Swan D.C."/>
            <person name="Goldberg A.V."/>
            <person name="Harris S.R."/>
            <person name="Weinmaier T."/>
            <person name="Markert S."/>
            <person name="Becher D."/>
            <person name="Bernhardt J."/>
            <person name="Dagan T."/>
            <person name="Hacker C."/>
            <person name="Lucocq J.M."/>
            <person name="Schweder T."/>
            <person name="Rattei T."/>
            <person name="Hall N."/>
            <person name="Hirt R.P."/>
            <person name="Embley T.M."/>
        </authorList>
    </citation>
    <scope>NUCLEOTIDE SEQUENCE [LARGE SCALE GENOMIC DNA]</scope>
</reference>
<protein>
    <submittedName>
        <fullName evidence="2">Putative Heat shock protein DnaJ</fullName>
    </submittedName>
</protein>
<gene>
    <name evidence="2" type="ORF">THOM_2092</name>
</gene>
<dbReference type="SUPFAM" id="SSF46565">
    <property type="entry name" value="Chaperone J-domain"/>
    <property type="match status" value="1"/>
</dbReference>
<sequence length="150" mass="17766">MLPAKDYFTLLNLPHTFFIDKQTLKHNYYTQAKRYHPSMTGGNDNMFVGLKKAYDTLNNDLKRALYMHNSVHPAGARSALDADAADLSHVYELSERLSANDKNAQAELAERIDECKRFYYDPVYLGRWRYYERMRERMKDKEIDMRMLLL</sequence>
<accession>L7JUG9</accession>